<organism evidence="4 5">
    <name type="scientific">Porites lobata</name>
    <dbReference type="NCBI Taxonomy" id="104759"/>
    <lineage>
        <taxon>Eukaryota</taxon>
        <taxon>Metazoa</taxon>
        <taxon>Cnidaria</taxon>
        <taxon>Anthozoa</taxon>
        <taxon>Hexacorallia</taxon>
        <taxon>Scleractinia</taxon>
        <taxon>Fungiina</taxon>
        <taxon>Poritidae</taxon>
        <taxon>Porites</taxon>
    </lineage>
</organism>
<feature type="non-terminal residue" evidence="4">
    <location>
        <position position="1"/>
    </location>
</feature>
<accession>A0ABN8MZD8</accession>
<sequence>SPEGAPISCGKSRKCSKKKGHQGKCDSRGREVNAFWKRSPLYAIYKEGQRLVTEPRQILEESFTALQVKEEALSKKEEDVSALQRQTEALFKDAENAVQQSKQEKEKLDKEITEVEGRLKELTEAYEKVRKLLEQKGYSRRRRGFASTSFEMINDYKSSTRYRRREESKNILEFIHGGTEPSLYGAWDFLSANASNEIMSKLISTYKRGKFLQGIFGKAVSDYHKSEDAIKQSLALKYQSFLSRRKYNLVCKTQNSFFSADKEVWLPRNMKCLGVDLRLPKLSVSDESVDRFVKSLDIGHVTQLPGVSGVSRTVTGLVFMIIDLHLRVPHLSQKLVWFSENENHFIFQFSDDGAPETSELTMSIGSMVCWNFGDQVRSRDFQYLLHCVSVQEKDRLMHDLWEQHTEEMKILEGNILTVCNKDCTVEFQPGADMSWQSWAANELNQAATYPSPYANVHKGNMYTMGGTIGFSDSDTWKPFTLEKRKSHVEKVRNFMSSLPSSLTEKNRHARKLQFMAENGIRQLGPPRIGQFADRLRPEPMHCEINAWQHYIDLLYLEAVMRKKFDPFVSVLAAPLGRGDEDDIDEVQPQKSLVKISSLESVGERARQQDLLQQSEEKLRQHLEKAGNGSVRKASGKRGCGLGYLASRVREHYSDESNRHNKLPVRLIGNQAIALARYSYRLVDTLKCENETEAQKAKRLALGKIGEYLRNAGGLFNRIETNSAQVAELKEVCEMYFNLISLFFPSSVNVTTWTVGYAIPYHANLLFKLYKVGYGIVSLQAKEAKHSGVKDDLTLTNRSTAITPIGKWWQVMRSNYVRSFYLPEHQPMPSSYTSHYQSRSPPHCNHSKFCKCGRDKDRDELSCDVCLSSIEVVTSANKRELTHSLLFAFKPVVCKQCNTRFADNVLLSSHLKFCNFAGLTSSKIKPGTMTVPALKEALRLRGLSVAGNKEVLVKRLEGALAGEG</sequence>
<feature type="domain" description="SAP" evidence="3">
    <location>
        <begin position="925"/>
        <end position="959"/>
    </location>
</feature>
<evidence type="ECO:0000313" key="5">
    <source>
        <dbReference type="Proteomes" id="UP001159405"/>
    </source>
</evidence>
<dbReference type="PROSITE" id="PS50800">
    <property type="entry name" value="SAP"/>
    <property type="match status" value="1"/>
</dbReference>
<feature type="coiled-coil region" evidence="1">
    <location>
        <begin position="66"/>
        <end position="132"/>
    </location>
</feature>
<comment type="caution">
    <text evidence="4">The sequence shown here is derived from an EMBL/GenBank/DDBJ whole genome shotgun (WGS) entry which is preliminary data.</text>
</comment>
<dbReference type="SUPFAM" id="SSF68906">
    <property type="entry name" value="SAP domain"/>
    <property type="match status" value="1"/>
</dbReference>
<protein>
    <recommendedName>
        <fullName evidence="3">SAP domain-containing protein</fullName>
    </recommendedName>
</protein>
<dbReference type="EMBL" id="CALNXK010000004">
    <property type="protein sequence ID" value="CAH3036505.1"/>
    <property type="molecule type" value="Genomic_DNA"/>
</dbReference>
<evidence type="ECO:0000259" key="3">
    <source>
        <dbReference type="PROSITE" id="PS50800"/>
    </source>
</evidence>
<keyword evidence="5" id="KW-1185">Reference proteome</keyword>
<feature type="region of interest" description="Disordered" evidence="2">
    <location>
        <begin position="1"/>
        <end position="29"/>
    </location>
</feature>
<name>A0ABN8MZD8_9CNID</name>
<dbReference type="Proteomes" id="UP001159405">
    <property type="component" value="Unassembled WGS sequence"/>
</dbReference>
<evidence type="ECO:0000256" key="2">
    <source>
        <dbReference type="SAM" id="MobiDB-lite"/>
    </source>
</evidence>
<evidence type="ECO:0000256" key="1">
    <source>
        <dbReference type="SAM" id="Coils"/>
    </source>
</evidence>
<dbReference type="InterPro" id="IPR003034">
    <property type="entry name" value="SAP_dom"/>
</dbReference>
<proteinExistence type="predicted"/>
<dbReference type="SMART" id="SM00513">
    <property type="entry name" value="SAP"/>
    <property type="match status" value="1"/>
</dbReference>
<evidence type="ECO:0000313" key="4">
    <source>
        <dbReference type="EMBL" id="CAH3036505.1"/>
    </source>
</evidence>
<dbReference type="InterPro" id="IPR036361">
    <property type="entry name" value="SAP_dom_sf"/>
</dbReference>
<keyword evidence="1" id="KW-0175">Coiled coil</keyword>
<feature type="compositionally biased region" description="Basic residues" evidence="2">
    <location>
        <begin position="11"/>
        <end position="22"/>
    </location>
</feature>
<dbReference type="Gene3D" id="1.10.720.30">
    <property type="entry name" value="SAP domain"/>
    <property type="match status" value="1"/>
</dbReference>
<gene>
    <name evidence="4" type="ORF">PLOB_00031015</name>
</gene>
<reference evidence="4 5" key="1">
    <citation type="submission" date="2022-05" db="EMBL/GenBank/DDBJ databases">
        <authorList>
            <consortium name="Genoscope - CEA"/>
            <person name="William W."/>
        </authorList>
    </citation>
    <scope>NUCLEOTIDE SEQUENCE [LARGE SCALE GENOMIC DNA]</scope>
</reference>
<dbReference type="Pfam" id="PF02037">
    <property type="entry name" value="SAP"/>
    <property type="match status" value="1"/>
</dbReference>